<dbReference type="STRING" id="67003.A0A1X0P2Q7"/>
<name>A0A1X0P2Q7_9TRYP</name>
<feature type="domain" description="C2" evidence="2">
    <location>
        <begin position="1038"/>
        <end position="1168"/>
    </location>
</feature>
<dbReference type="Pfam" id="PF00168">
    <property type="entry name" value="C2"/>
    <property type="match status" value="1"/>
</dbReference>
<dbReference type="PANTHER" id="PTHR20837">
    <property type="entry name" value="CENTROSOMAL PROTEIN-RELATED"/>
    <property type="match status" value="1"/>
</dbReference>
<feature type="compositionally biased region" description="Polar residues" evidence="1">
    <location>
        <begin position="16"/>
        <end position="25"/>
    </location>
</feature>
<dbReference type="FunFam" id="2.60.40.150:FF:000590">
    <property type="entry name" value="MecKel-Gruber Syndrome (MKS) homolog"/>
    <property type="match status" value="1"/>
</dbReference>
<gene>
    <name evidence="3" type="ORF">TM35_000061800</name>
</gene>
<dbReference type="InterPro" id="IPR056290">
    <property type="entry name" value="CEPT76/DRC7_peptidase-like_dom"/>
</dbReference>
<dbReference type="OrthoDB" id="2162143at2759"/>
<dbReference type="InterPro" id="IPR052434">
    <property type="entry name" value="Tectonic-like_complex_comp"/>
</dbReference>
<dbReference type="Gene3D" id="2.60.40.150">
    <property type="entry name" value="C2 domain"/>
    <property type="match status" value="1"/>
</dbReference>
<accession>A0A1X0P2Q7</accession>
<dbReference type="CDD" id="cd00030">
    <property type="entry name" value="C2"/>
    <property type="match status" value="1"/>
</dbReference>
<dbReference type="Pfam" id="PF24656">
    <property type="entry name" value="CEPT76_peptidase"/>
    <property type="match status" value="1"/>
</dbReference>
<dbReference type="SMART" id="SM00239">
    <property type="entry name" value="C2"/>
    <property type="match status" value="1"/>
</dbReference>
<evidence type="ECO:0000259" key="2">
    <source>
        <dbReference type="PROSITE" id="PS50004"/>
    </source>
</evidence>
<dbReference type="GeneID" id="39982997"/>
<evidence type="ECO:0000313" key="4">
    <source>
        <dbReference type="Proteomes" id="UP000192257"/>
    </source>
</evidence>
<feature type="compositionally biased region" description="Low complexity" evidence="1">
    <location>
        <begin position="215"/>
        <end position="232"/>
    </location>
</feature>
<dbReference type="EMBL" id="NBCO01000006">
    <property type="protein sequence ID" value="ORC91175.1"/>
    <property type="molecule type" value="Genomic_DNA"/>
</dbReference>
<evidence type="ECO:0000313" key="3">
    <source>
        <dbReference type="EMBL" id="ORC91175.1"/>
    </source>
</evidence>
<dbReference type="PANTHER" id="PTHR20837:SF0">
    <property type="entry name" value="COILED-COIL AND C2 DOMAIN-CONTAINING PROTEIN 2A"/>
    <property type="match status" value="1"/>
</dbReference>
<dbReference type="GO" id="GO:1904491">
    <property type="term" value="P:protein localization to ciliary transition zone"/>
    <property type="evidence" value="ECO:0007669"/>
    <property type="project" value="TreeGrafter"/>
</dbReference>
<proteinExistence type="predicted"/>
<protein>
    <recommendedName>
        <fullName evidence="2">C2 domain-containing protein</fullName>
    </recommendedName>
</protein>
<dbReference type="Gene3D" id="3.10.620.30">
    <property type="match status" value="1"/>
</dbReference>
<dbReference type="Proteomes" id="UP000192257">
    <property type="component" value="Unassembled WGS sequence"/>
</dbReference>
<dbReference type="SUPFAM" id="SSF49562">
    <property type="entry name" value="C2 domain (Calcium/lipid-binding domain, CaLB)"/>
    <property type="match status" value="1"/>
</dbReference>
<comment type="caution">
    <text evidence="3">The sequence shown here is derived from an EMBL/GenBank/DDBJ whole genome shotgun (WGS) entry which is preliminary data.</text>
</comment>
<keyword evidence="4" id="KW-1185">Reference proteome</keyword>
<dbReference type="InterPro" id="IPR035892">
    <property type="entry name" value="C2_domain_sf"/>
</dbReference>
<dbReference type="GO" id="GO:1905515">
    <property type="term" value="P:non-motile cilium assembly"/>
    <property type="evidence" value="ECO:0007669"/>
    <property type="project" value="TreeGrafter"/>
</dbReference>
<reference evidence="3 4" key="1">
    <citation type="submission" date="2017-03" db="EMBL/GenBank/DDBJ databases">
        <title>An alternative strategy for trypanosome survival in the mammalian bloodstream revealed through genome and transcriptome analysis of the ubiquitous bovine parasite Trypanosoma (Megatrypanum) theileri.</title>
        <authorList>
            <person name="Kelly S."/>
            <person name="Ivens A."/>
            <person name="Mott A."/>
            <person name="O'Neill E."/>
            <person name="Emms D."/>
            <person name="Macleod O."/>
            <person name="Voorheis P."/>
            <person name="Matthews J."/>
            <person name="Matthews K."/>
            <person name="Carrington M."/>
        </authorList>
    </citation>
    <scope>NUCLEOTIDE SEQUENCE [LARGE SCALE GENOMIC DNA]</scope>
    <source>
        <strain evidence="3">Edinburgh</strain>
    </source>
</reference>
<dbReference type="VEuPathDB" id="TriTrypDB:TM35_000061800"/>
<dbReference type="RefSeq" id="XP_028885241.1">
    <property type="nucleotide sequence ID" value="XM_029023217.1"/>
</dbReference>
<organism evidence="3 4">
    <name type="scientific">Trypanosoma theileri</name>
    <dbReference type="NCBI Taxonomy" id="67003"/>
    <lineage>
        <taxon>Eukaryota</taxon>
        <taxon>Discoba</taxon>
        <taxon>Euglenozoa</taxon>
        <taxon>Kinetoplastea</taxon>
        <taxon>Metakinetoplastina</taxon>
        <taxon>Trypanosomatida</taxon>
        <taxon>Trypanosomatidae</taxon>
        <taxon>Trypanosoma</taxon>
    </lineage>
</organism>
<dbReference type="InterPro" id="IPR000008">
    <property type="entry name" value="C2_dom"/>
</dbReference>
<dbReference type="PROSITE" id="PS50004">
    <property type="entry name" value="C2"/>
    <property type="match status" value="1"/>
</dbReference>
<feature type="region of interest" description="Disordered" evidence="1">
    <location>
        <begin position="1"/>
        <end position="25"/>
    </location>
</feature>
<dbReference type="GO" id="GO:0035869">
    <property type="term" value="C:ciliary transition zone"/>
    <property type="evidence" value="ECO:0007669"/>
    <property type="project" value="TreeGrafter"/>
</dbReference>
<feature type="region of interest" description="Disordered" evidence="1">
    <location>
        <begin position="180"/>
        <end position="237"/>
    </location>
</feature>
<sequence>MSTDIPRNVSKEDETPTTSSRPHGASLSLTISGQQLSSGVSFVNQLSMLQPHVTEAPPSAMKKHPFSTRPHGNVRIAEVVKDKEEMKYQKMYMETPDDDFEPSDVLLQKVVEKHEKETAEPPFQNISKIERAAPPRWFRRFTDLRLLLNSTHKSSKRGCVPIHAAINQLTADVQASQSLERDVTEGKDGSFCQPSAMSIEKKEREQQTGTESNAIGSSSSSSSNIDGSGDNGTMTDMNTPQWLFIGTGKRMTHQLSESLSSKLNHLLEIMGDDTARKKLELLGVTDESGSSGVQRSLLPPLLLYLHRSIMKKTIISDLFASPINLHKERAQEICEGFRTQTPRIHLEYIVEEDVRPTFDSKELLPPHLNTIPMKEAMRISQRYHSFVIHIDYIRFRPIVPAMQQPKQQYHHHHHSRVTGMDATPPSFFGQSSSWGGINSGTFSLTVTHGGRDTNPLVSFTREEKLISTILDNYEPYRMIELNLLPQLKSRLFYKEQLDNLYQQPHPTEEQKHLITKLSRLYQLTCELEHFYLKSMISTWQQIVQMRGENMNEEFLPLNRSGARESEENDTNFCSSSLPLSKSDMEGLIGSRQSTAPAASRSFSLLTSGSELQSSSRKGFRMSLRHRTTGAGAGVTTHDKGNDLLEYDPVIEGLIGTSSDSLLDEQHNEEEQFEEGMNGSSSLPMKEVINKSQRFKVLVFARTNGVLPPQFVGSTTTRVLSTTKILFFNETFELNTMQEPQEILLHIVSVGNGSEDVVATVHILPSFTRAYLLLPLQPPISFTHRGHTYGKREGAELPGIISLSTTWTAIEGMTVEEIEDLFLRGDADPMDPQFTPLLKILKSHYMEVRGRRMTESVKTDVFSIQSASAVARVSERIEKEKIINDEGIYPSERQFESERLEILHRRWLCQIGRATPKDILETRLFSLPIPLEDAECHELQNEILYAATRGKHKVAHETGYDPLFPDAKGTNLTLTLSLSPLPQKRKLQLWQEWLRHLKIHRISTRKLEDHELLERYVILPKIRPFKFVPLKPESQLNPRREERPKTGEIDRGTLLSENDSRIVVHIMKAMALPKRSDETPLEPFVEVSFVYDTVHSRSEVGTSPSWFETLNIPFCPPDFDDDTLSLIEDDIVISVYDKVEIPMAPTAVATGTISHETHYRTERRLLGTLRVPFFSLYEAEQARMEGLYPLSTPRWLLGYYPDSVDISTRINPLHMEGSELHRSFPSIQLYIALWPPLRRDTSKELDTTTISRLVTQLNVSAQLQHLHSIALKWRRDALKRVRDLSSVNPIVEKREIEPFVFCTTGDLTFVCRYLLPGGGPPPLTVKTVEEAIRFISLLLFRIDTLTWGDKDVWSTNAELLRTREGDYEELSLLLAHFLRFLAPNEVTYIVTGRGTVHERVVMVLHSFNGELRLIDPRTGMVCPVHDPHIIFFRDVHMVVSHDQLWANIQLSGAPHRMDWNLNDHRFWLPCFDHEKKDIKACLPFIAALQRETLTFAMPDPEKEKDIEQQLRKAVRRALITWRNNRQPAFHHGLALVLQSLLKEAEDERSKYASVRQDAVTIRATEVLNEYFGHEVLLDLRRYRKREQGRETNPRDKIGDHVSLNGPMFRLMGSPVNAAYRPNDPGYQHILQQVFETSVHEVGTSAVSFAVGVYVKGYTSEVYSMWVFLVALYEVEVSPSI</sequence>
<evidence type="ECO:0000256" key="1">
    <source>
        <dbReference type="SAM" id="MobiDB-lite"/>
    </source>
</evidence>